<dbReference type="InterPro" id="IPR009050">
    <property type="entry name" value="Globin-like_sf"/>
</dbReference>
<accession>A0A183FNA1</accession>
<feature type="domain" description="Globin" evidence="2">
    <location>
        <begin position="126"/>
        <end position="277"/>
    </location>
</feature>
<dbReference type="Pfam" id="PF00042">
    <property type="entry name" value="Globin"/>
    <property type="match status" value="1"/>
</dbReference>
<keyword evidence="1" id="KW-0349">Heme</keyword>
<sequence length="284" mass="31631">MHTDFESLQFTEKLCLPIDEAAACLQIVEERFCSEEVLALGGNVDAVGGFLLLIARSDTATAAAAEFTRSCDESPAFFSLALIMAVKIVSFSMNKALLIGLCLVVAGARNYLCSILNALKDLFFSAMSPADVKKHTKDSLHVVPLGKTDDKKYNGRSFYEYFFSHHPEHRKYFKGAESFTADDVAKSDRFEKLGNGLLLSVNVLANTYDNEDVFRAFVRETIDRHVSRGLDPALWKAFWGIWEKFLESKGHALTADEKAAWEALGTRFNDEAQQQLAHHGLPHV</sequence>
<keyword evidence="1" id="KW-0813">Transport</keyword>
<reference evidence="3 4" key="1">
    <citation type="submission" date="2018-11" db="EMBL/GenBank/DDBJ databases">
        <authorList>
            <consortium name="Pathogen Informatics"/>
        </authorList>
    </citation>
    <scope>NUCLEOTIDE SEQUENCE [LARGE SCALE GENOMIC DNA]</scope>
</reference>
<accession>A0A3P7XVA7</accession>
<keyword evidence="1" id="KW-0479">Metal-binding</keyword>
<keyword evidence="4" id="KW-1185">Reference proteome</keyword>
<dbReference type="OrthoDB" id="5820458at2759"/>
<dbReference type="PROSITE" id="PS01033">
    <property type="entry name" value="GLOBIN"/>
    <property type="match status" value="1"/>
</dbReference>
<dbReference type="WBParaSite" id="HPBE_0000895501-mRNA-1">
    <property type="protein sequence ID" value="HPBE_0000895501-mRNA-1"/>
    <property type="gene ID" value="HPBE_0000895501"/>
</dbReference>
<dbReference type="EMBL" id="UZAH01026301">
    <property type="protein sequence ID" value="VDO78541.1"/>
    <property type="molecule type" value="Genomic_DNA"/>
</dbReference>
<comment type="similarity">
    <text evidence="1">Belongs to the globin family.</text>
</comment>
<reference evidence="5" key="2">
    <citation type="submission" date="2019-09" db="UniProtKB">
        <authorList>
            <consortium name="WormBaseParasite"/>
        </authorList>
    </citation>
    <scope>IDENTIFICATION</scope>
</reference>
<dbReference type="Gene3D" id="1.10.490.10">
    <property type="entry name" value="Globins"/>
    <property type="match status" value="1"/>
</dbReference>
<proteinExistence type="inferred from homology"/>
<evidence type="ECO:0000313" key="3">
    <source>
        <dbReference type="EMBL" id="VDO78541.1"/>
    </source>
</evidence>
<protein>
    <submittedName>
        <fullName evidence="5">GLOBIN domain-containing protein</fullName>
    </submittedName>
</protein>
<dbReference type="Proteomes" id="UP000050761">
    <property type="component" value="Unassembled WGS sequence"/>
</dbReference>
<dbReference type="InterPro" id="IPR044399">
    <property type="entry name" value="Mb-like_M"/>
</dbReference>
<dbReference type="GO" id="GO:0005344">
    <property type="term" value="F:oxygen carrier activity"/>
    <property type="evidence" value="ECO:0007669"/>
    <property type="project" value="UniProtKB-KW"/>
</dbReference>
<dbReference type="CDD" id="cd01040">
    <property type="entry name" value="Mb-like"/>
    <property type="match status" value="1"/>
</dbReference>
<evidence type="ECO:0000313" key="4">
    <source>
        <dbReference type="Proteomes" id="UP000050761"/>
    </source>
</evidence>
<evidence type="ECO:0000256" key="1">
    <source>
        <dbReference type="RuleBase" id="RU000356"/>
    </source>
</evidence>
<organism evidence="4 5">
    <name type="scientific">Heligmosomoides polygyrus</name>
    <name type="common">Parasitic roundworm</name>
    <dbReference type="NCBI Taxonomy" id="6339"/>
    <lineage>
        <taxon>Eukaryota</taxon>
        <taxon>Metazoa</taxon>
        <taxon>Ecdysozoa</taxon>
        <taxon>Nematoda</taxon>
        <taxon>Chromadorea</taxon>
        <taxon>Rhabditida</taxon>
        <taxon>Rhabditina</taxon>
        <taxon>Rhabditomorpha</taxon>
        <taxon>Strongyloidea</taxon>
        <taxon>Heligmosomidae</taxon>
        <taxon>Heligmosomoides</taxon>
    </lineage>
</organism>
<dbReference type="GO" id="GO:0020037">
    <property type="term" value="F:heme binding"/>
    <property type="evidence" value="ECO:0007669"/>
    <property type="project" value="InterPro"/>
</dbReference>
<gene>
    <name evidence="3" type="ORF">HPBE_LOCUS8956</name>
</gene>
<dbReference type="InterPro" id="IPR012292">
    <property type="entry name" value="Globin/Proto"/>
</dbReference>
<keyword evidence="1" id="KW-0561">Oxygen transport</keyword>
<dbReference type="GO" id="GO:0019825">
    <property type="term" value="F:oxygen binding"/>
    <property type="evidence" value="ECO:0007669"/>
    <property type="project" value="InterPro"/>
</dbReference>
<evidence type="ECO:0000313" key="5">
    <source>
        <dbReference type="WBParaSite" id="HPBE_0000895501-mRNA-1"/>
    </source>
</evidence>
<keyword evidence="1" id="KW-0408">Iron</keyword>
<name>A0A183FNA1_HELPZ</name>
<dbReference type="AlphaFoldDB" id="A0A183FNA1"/>
<evidence type="ECO:0000259" key="2">
    <source>
        <dbReference type="PROSITE" id="PS01033"/>
    </source>
</evidence>
<dbReference type="InterPro" id="IPR000971">
    <property type="entry name" value="Globin"/>
</dbReference>
<dbReference type="SUPFAM" id="SSF46458">
    <property type="entry name" value="Globin-like"/>
    <property type="match status" value="1"/>
</dbReference>